<evidence type="ECO:0008006" key="4">
    <source>
        <dbReference type="Google" id="ProtNLM"/>
    </source>
</evidence>
<evidence type="ECO:0000256" key="1">
    <source>
        <dbReference type="SAM" id="MobiDB-lite"/>
    </source>
</evidence>
<protein>
    <recommendedName>
        <fullName evidence="4">Peptidase</fullName>
    </recommendedName>
</protein>
<evidence type="ECO:0000313" key="2">
    <source>
        <dbReference type="EMBL" id="KAB1662501.1"/>
    </source>
</evidence>
<dbReference type="RefSeq" id="WP_158038933.1">
    <property type="nucleotide sequence ID" value="NZ_JACCFV010000001.1"/>
</dbReference>
<comment type="caution">
    <text evidence="2">The sequence shown here is derived from an EMBL/GenBank/DDBJ whole genome shotgun (WGS) entry which is preliminary data.</text>
</comment>
<dbReference type="OrthoDB" id="5124215at2"/>
<reference evidence="2 3" key="1">
    <citation type="submission" date="2019-09" db="EMBL/GenBank/DDBJ databases">
        <title>Phylogeny of genus Pseudoclavibacter and closely related genus.</title>
        <authorList>
            <person name="Li Y."/>
        </authorList>
    </citation>
    <scope>NUCLEOTIDE SEQUENCE [LARGE SCALE GENOMIC DNA]</scope>
    <source>
        <strain evidence="2 3">DSM 23821</strain>
    </source>
</reference>
<dbReference type="EMBL" id="WBJZ01000001">
    <property type="protein sequence ID" value="KAB1662501.1"/>
    <property type="molecule type" value="Genomic_DNA"/>
</dbReference>
<feature type="region of interest" description="Disordered" evidence="1">
    <location>
        <begin position="1"/>
        <end position="20"/>
    </location>
</feature>
<accession>A0A7J5C1K2</accession>
<keyword evidence="3" id="KW-1185">Reference proteome</keyword>
<proteinExistence type="predicted"/>
<evidence type="ECO:0000313" key="3">
    <source>
        <dbReference type="Proteomes" id="UP000467240"/>
    </source>
</evidence>
<gene>
    <name evidence="2" type="ORF">F8O01_00705</name>
</gene>
<sequence length="200" mass="19728">MTITPTPSADGRRARRAAERRPARLIRRLALATGGVALATALGIAGAAGTTALLNARAPLEGATITAGTMDLNINGAAVATLGTWQVTPAAPQARSFTVTNVSTVPVDLGASIATTSSTAITADTTARLTRLSGAATCLTGLAGTSGPLPGYAATGLGTLAAGQSATLCLEVGLRADTPVERSGQAAAFTLTVTSTQRAS</sequence>
<dbReference type="Proteomes" id="UP000467240">
    <property type="component" value="Unassembled WGS sequence"/>
</dbReference>
<dbReference type="AlphaFoldDB" id="A0A7J5C1K2"/>
<name>A0A7J5C1K2_9MICO</name>
<feature type="compositionally biased region" description="Basic and acidic residues" evidence="1">
    <location>
        <begin position="10"/>
        <end position="20"/>
    </location>
</feature>
<organism evidence="2 3">
    <name type="scientific">Pseudoclavibacter chungangensis</name>
    <dbReference type="NCBI Taxonomy" id="587635"/>
    <lineage>
        <taxon>Bacteria</taxon>
        <taxon>Bacillati</taxon>
        <taxon>Actinomycetota</taxon>
        <taxon>Actinomycetes</taxon>
        <taxon>Micrococcales</taxon>
        <taxon>Microbacteriaceae</taxon>
        <taxon>Pseudoclavibacter</taxon>
    </lineage>
</organism>